<comment type="subcellular location">
    <subcellularLocation>
        <location evidence="2">Nucleus</location>
    </subcellularLocation>
</comment>
<feature type="region of interest" description="Disordered" evidence="5">
    <location>
        <begin position="431"/>
        <end position="453"/>
    </location>
</feature>
<organism evidence="7 8">
    <name type="scientific">Recurvomyces mirabilis</name>
    <dbReference type="NCBI Taxonomy" id="574656"/>
    <lineage>
        <taxon>Eukaryota</taxon>
        <taxon>Fungi</taxon>
        <taxon>Dikarya</taxon>
        <taxon>Ascomycota</taxon>
        <taxon>Pezizomycotina</taxon>
        <taxon>Dothideomycetes</taxon>
        <taxon>Dothideomycetidae</taxon>
        <taxon>Mycosphaerellales</taxon>
        <taxon>Teratosphaeriaceae</taxon>
        <taxon>Recurvomyces</taxon>
    </lineage>
</organism>
<dbReference type="RefSeq" id="XP_064693275.1">
    <property type="nucleotide sequence ID" value="XM_064839027.1"/>
</dbReference>
<feature type="region of interest" description="Disordered" evidence="5">
    <location>
        <begin position="191"/>
        <end position="217"/>
    </location>
</feature>
<dbReference type="EMBL" id="JAUTXT010000010">
    <property type="protein sequence ID" value="KAK3676362.1"/>
    <property type="molecule type" value="Genomic_DNA"/>
</dbReference>
<dbReference type="GO" id="GO:0006457">
    <property type="term" value="P:protein folding"/>
    <property type="evidence" value="ECO:0007669"/>
    <property type="project" value="InterPro"/>
</dbReference>
<evidence type="ECO:0000256" key="4">
    <source>
        <dbReference type="ARBA" id="ARBA00038509"/>
    </source>
</evidence>
<dbReference type="PANTHER" id="PTHR45625">
    <property type="entry name" value="PEPTIDYL-PROLYL CIS-TRANS ISOMERASE-RELATED"/>
    <property type="match status" value="1"/>
</dbReference>
<dbReference type="EC" id="5.2.1.8" evidence="7"/>
<dbReference type="GO" id="GO:0071013">
    <property type="term" value="C:catalytic step 2 spliceosome"/>
    <property type="evidence" value="ECO:0007669"/>
    <property type="project" value="TreeGrafter"/>
</dbReference>
<feature type="region of interest" description="Disordered" evidence="5">
    <location>
        <begin position="325"/>
        <end position="407"/>
    </location>
</feature>
<keyword evidence="8" id="KW-1185">Reference proteome</keyword>
<comment type="similarity">
    <text evidence="4">Belongs to the cyclophilin-type PPIase family. CWC27 subfamily.</text>
</comment>
<feature type="compositionally biased region" description="Basic and acidic residues" evidence="5">
    <location>
        <begin position="487"/>
        <end position="503"/>
    </location>
</feature>
<dbReference type="InterPro" id="IPR002130">
    <property type="entry name" value="Cyclophilin-type_PPIase_dom"/>
</dbReference>
<feature type="compositionally biased region" description="Basic and acidic residues" evidence="5">
    <location>
        <begin position="325"/>
        <end position="339"/>
    </location>
</feature>
<evidence type="ECO:0000256" key="1">
    <source>
        <dbReference type="ARBA" id="ARBA00000971"/>
    </source>
</evidence>
<sequence>MAALYNLEPQPTAKVILKTTSGDLTIELFAKQTPLASRNFLQHCLDGYYNNTIFHRLVSNFILQGGDPTGSGSGGISAINDGDGFGDEIHSRIKFNRRGLLGMGKGEDGKYGSQFFLTLGSGNEVQGLTGRCTMFGRIEGDTIYNLMKMADAELVEGEGSERPLYPTRITGCEILVNPFEDMVARVREAPRTIDDGGKKDVKKRKKPSGKNVLSFGVDEGEEDMAPVVKKVKANPKLVSVGEEQPEKLNNTRILEAPKRKERARRTSTPDPVEDDEEPPQAMPVPVSKPIDDIESEDEVVEQRPKTSALERTNAEIAALKLSMKRTVDTAPKEREKPKSALEAMIPATSSKGRKRGKATDERGAIDLFKAFKQRLDEIPPGDKPPTNDDSAKAGATPATTNGARSALVDVEDDEKATLCDLHFIANCQSCKSWDEGKPDESAEADNDDDPGWMTHRLNFAKDTLGKDLEWKRQMQEFEVIDPREKAREIKAEGRKGKERERAGRGKRKV</sequence>
<dbReference type="InterPro" id="IPR020892">
    <property type="entry name" value="Cyclophilin-type_PPIase_CS"/>
</dbReference>
<feature type="domain" description="PPIase cyclophilin-type" evidence="6">
    <location>
        <begin position="22"/>
        <end position="174"/>
    </location>
</feature>
<evidence type="ECO:0000259" key="6">
    <source>
        <dbReference type="PROSITE" id="PS50072"/>
    </source>
</evidence>
<accession>A0AAE1C352</accession>
<evidence type="ECO:0000313" key="7">
    <source>
        <dbReference type="EMBL" id="KAK3676362.1"/>
    </source>
</evidence>
<dbReference type="AlphaFoldDB" id="A0AAE1C352"/>
<evidence type="ECO:0000313" key="8">
    <source>
        <dbReference type="Proteomes" id="UP001274830"/>
    </source>
</evidence>
<protein>
    <submittedName>
        <fullName evidence="7">Peptidyl-prolyl isomerase cwc27</fullName>
        <ecNumber evidence="7">5.2.1.8</ecNumber>
    </submittedName>
</protein>
<comment type="caution">
    <text evidence="7">The sequence shown here is derived from an EMBL/GenBank/DDBJ whole genome shotgun (WGS) entry which is preliminary data.</text>
</comment>
<evidence type="ECO:0000256" key="2">
    <source>
        <dbReference type="ARBA" id="ARBA00004123"/>
    </source>
</evidence>
<evidence type="ECO:0000256" key="5">
    <source>
        <dbReference type="SAM" id="MobiDB-lite"/>
    </source>
</evidence>
<dbReference type="PROSITE" id="PS50072">
    <property type="entry name" value="CSA_PPIASE_2"/>
    <property type="match status" value="1"/>
</dbReference>
<gene>
    <name evidence="7" type="primary">CWC27</name>
    <name evidence="7" type="ORF">LTR78_003637</name>
</gene>
<feature type="compositionally biased region" description="Acidic residues" evidence="5">
    <location>
        <begin position="441"/>
        <end position="450"/>
    </location>
</feature>
<feature type="region of interest" description="Disordered" evidence="5">
    <location>
        <begin position="240"/>
        <end position="311"/>
    </location>
</feature>
<reference evidence="7" key="1">
    <citation type="submission" date="2023-07" db="EMBL/GenBank/DDBJ databases">
        <title>Black Yeasts Isolated from many extreme environments.</title>
        <authorList>
            <person name="Coleine C."/>
            <person name="Stajich J.E."/>
            <person name="Selbmann L."/>
        </authorList>
    </citation>
    <scope>NUCLEOTIDE SEQUENCE</scope>
    <source>
        <strain evidence="7">CCFEE 5485</strain>
    </source>
</reference>
<proteinExistence type="inferred from homology"/>
<dbReference type="PRINTS" id="PR00153">
    <property type="entry name" value="CSAPPISMRASE"/>
</dbReference>
<keyword evidence="7" id="KW-0413">Isomerase</keyword>
<keyword evidence="3" id="KW-0539">Nucleus</keyword>
<name>A0AAE1C352_9PEZI</name>
<dbReference type="Proteomes" id="UP001274830">
    <property type="component" value="Unassembled WGS sequence"/>
</dbReference>
<dbReference type="PROSITE" id="PS00170">
    <property type="entry name" value="CSA_PPIASE_1"/>
    <property type="match status" value="1"/>
</dbReference>
<dbReference type="GeneID" id="89963568"/>
<dbReference type="SUPFAM" id="SSF50891">
    <property type="entry name" value="Cyclophilin-like"/>
    <property type="match status" value="1"/>
</dbReference>
<dbReference type="Pfam" id="PF00160">
    <property type="entry name" value="Pro_isomerase"/>
    <property type="match status" value="1"/>
</dbReference>
<evidence type="ECO:0000256" key="3">
    <source>
        <dbReference type="ARBA" id="ARBA00023242"/>
    </source>
</evidence>
<dbReference type="PANTHER" id="PTHR45625:SF6">
    <property type="entry name" value="SPLICEOSOME-ASSOCIATED PROTEIN CWC27 HOMOLOG"/>
    <property type="match status" value="1"/>
</dbReference>
<dbReference type="InterPro" id="IPR029000">
    <property type="entry name" value="Cyclophilin-like_dom_sf"/>
</dbReference>
<dbReference type="GO" id="GO:0003755">
    <property type="term" value="F:peptidyl-prolyl cis-trans isomerase activity"/>
    <property type="evidence" value="ECO:0007669"/>
    <property type="project" value="UniProtKB-EC"/>
</dbReference>
<dbReference type="Gene3D" id="2.40.100.10">
    <property type="entry name" value="Cyclophilin-like"/>
    <property type="match status" value="1"/>
</dbReference>
<dbReference type="InterPro" id="IPR044666">
    <property type="entry name" value="Cyclophilin_A-like"/>
</dbReference>
<comment type="catalytic activity">
    <reaction evidence="1">
        <text>[protein]-peptidylproline (omega=180) = [protein]-peptidylproline (omega=0)</text>
        <dbReference type="Rhea" id="RHEA:16237"/>
        <dbReference type="Rhea" id="RHEA-COMP:10747"/>
        <dbReference type="Rhea" id="RHEA-COMP:10748"/>
        <dbReference type="ChEBI" id="CHEBI:83833"/>
        <dbReference type="ChEBI" id="CHEBI:83834"/>
        <dbReference type="EC" id="5.2.1.8"/>
    </reaction>
</comment>
<feature type="region of interest" description="Disordered" evidence="5">
    <location>
        <begin position="487"/>
        <end position="509"/>
    </location>
</feature>